<keyword evidence="1" id="KW-0812">Transmembrane</keyword>
<protein>
    <submittedName>
        <fullName evidence="2">Uncharacterized protein</fullName>
    </submittedName>
</protein>
<dbReference type="EMBL" id="MHMN01000036">
    <property type="protein sequence ID" value="OGZ27980.1"/>
    <property type="molecule type" value="Genomic_DNA"/>
</dbReference>
<dbReference type="AlphaFoldDB" id="A0A1G2ERK8"/>
<evidence type="ECO:0000313" key="3">
    <source>
        <dbReference type="Proteomes" id="UP000176326"/>
    </source>
</evidence>
<dbReference type="Proteomes" id="UP000176326">
    <property type="component" value="Unassembled WGS sequence"/>
</dbReference>
<accession>A0A1G2ERK8</accession>
<reference evidence="2 3" key="1">
    <citation type="journal article" date="2016" name="Nat. Commun.">
        <title>Thousands of microbial genomes shed light on interconnected biogeochemical processes in an aquifer system.</title>
        <authorList>
            <person name="Anantharaman K."/>
            <person name="Brown C.T."/>
            <person name="Hug L.A."/>
            <person name="Sharon I."/>
            <person name="Castelle C.J."/>
            <person name="Probst A.J."/>
            <person name="Thomas B.C."/>
            <person name="Singh A."/>
            <person name="Wilkins M.J."/>
            <person name="Karaoz U."/>
            <person name="Brodie E.L."/>
            <person name="Williams K.H."/>
            <person name="Hubbard S.S."/>
            <person name="Banfield J.F."/>
        </authorList>
    </citation>
    <scope>NUCLEOTIDE SEQUENCE [LARGE SCALE GENOMIC DNA]</scope>
</reference>
<evidence type="ECO:0000313" key="2">
    <source>
        <dbReference type="EMBL" id="OGZ27980.1"/>
    </source>
</evidence>
<sequence>MIIMSEILIALFFTLFVLQGKVHAYLDPGTGSYLYQLALAGLLGGTFVLSTFVKKIVQRFKKKRLPPIVHEHNDGQA</sequence>
<name>A0A1G2ERK8_9BACT</name>
<evidence type="ECO:0000256" key="1">
    <source>
        <dbReference type="SAM" id="Phobius"/>
    </source>
</evidence>
<gene>
    <name evidence="2" type="ORF">A2427_01430</name>
</gene>
<comment type="caution">
    <text evidence="2">The sequence shown here is derived from an EMBL/GenBank/DDBJ whole genome shotgun (WGS) entry which is preliminary data.</text>
</comment>
<organism evidence="2 3">
    <name type="scientific">Candidatus Nealsonbacteria bacterium RIFOXYC1_FULL_40_7</name>
    <dbReference type="NCBI Taxonomy" id="1801678"/>
    <lineage>
        <taxon>Bacteria</taxon>
        <taxon>Candidatus Nealsoniibacteriota</taxon>
    </lineage>
</organism>
<proteinExistence type="predicted"/>
<feature type="transmembrane region" description="Helical" evidence="1">
    <location>
        <begin position="34"/>
        <end position="53"/>
    </location>
</feature>
<keyword evidence="1" id="KW-0472">Membrane</keyword>
<keyword evidence="1" id="KW-1133">Transmembrane helix</keyword>